<dbReference type="GO" id="GO:0051301">
    <property type="term" value="P:cell division"/>
    <property type="evidence" value="ECO:0007669"/>
    <property type="project" value="UniProtKB-KW"/>
</dbReference>
<evidence type="ECO:0000256" key="1">
    <source>
        <dbReference type="SAM" id="MobiDB-lite"/>
    </source>
</evidence>
<feature type="domain" description="SPOR" evidence="3">
    <location>
        <begin position="148"/>
        <end position="228"/>
    </location>
</feature>
<dbReference type="OrthoDB" id="5422687at2"/>
<reference evidence="4 5" key="1">
    <citation type="submission" date="2017-04" db="EMBL/GenBank/DDBJ databases">
        <authorList>
            <person name="Afonso C.L."/>
            <person name="Miller P.J."/>
            <person name="Scott M.A."/>
            <person name="Spackman E."/>
            <person name="Goraichik I."/>
            <person name="Dimitrov K.M."/>
            <person name="Suarez D.L."/>
            <person name="Swayne D.E."/>
        </authorList>
    </citation>
    <scope>NUCLEOTIDE SEQUENCE [LARGE SCALE GENOMIC DNA]</scope>
    <source>
        <strain evidence="4 5">DSM 13146</strain>
    </source>
</reference>
<dbReference type="InterPro" id="IPR007730">
    <property type="entry name" value="SPOR-like_dom"/>
</dbReference>
<dbReference type="STRING" id="1121390.SAMN02746041_00924"/>
<evidence type="ECO:0000313" key="5">
    <source>
        <dbReference type="Proteomes" id="UP000192783"/>
    </source>
</evidence>
<dbReference type="PANTHER" id="PTHR38687">
    <property type="entry name" value="CELL DIVISION PROTEIN DEDD-RELATED"/>
    <property type="match status" value="1"/>
</dbReference>
<organism evidence="4 5">
    <name type="scientific">Desulfacinum hydrothermale DSM 13146</name>
    <dbReference type="NCBI Taxonomy" id="1121390"/>
    <lineage>
        <taxon>Bacteria</taxon>
        <taxon>Pseudomonadati</taxon>
        <taxon>Thermodesulfobacteriota</taxon>
        <taxon>Syntrophobacteria</taxon>
        <taxon>Syntrophobacterales</taxon>
        <taxon>Syntrophobacteraceae</taxon>
        <taxon>Desulfacinum</taxon>
    </lineage>
</organism>
<evidence type="ECO:0000256" key="2">
    <source>
        <dbReference type="SAM" id="Phobius"/>
    </source>
</evidence>
<keyword evidence="4" id="KW-0131">Cell cycle</keyword>
<dbReference type="Gene3D" id="3.30.70.1070">
    <property type="entry name" value="Sporulation related repeat"/>
    <property type="match status" value="1"/>
</dbReference>
<dbReference type="PROSITE" id="PS51724">
    <property type="entry name" value="SPOR"/>
    <property type="match status" value="1"/>
</dbReference>
<dbReference type="SUPFAM" id="SSF110997">
    <property type="entry name" value="Sporulation related repeat"/>
    <property type="match status" value="1"/>
</dbReference>
<sequence length="236" mass="25630">MARNKAQASKRGTQRDRPRVRLSLQLTLGQCVVCALVFLVCLAWIFVAGILVGRTSSPQGADVSWMPPPLAHLLGLDRPPPAPDPHAADTWLPPEKILASLQFEKTLPQETNKAPRVSPGPSAQPAPAQKDGSSALTQGQANGTPAPESSEGTYALMVASMRHRENALSMADRLKKEGYQPQVERVSMGDQDVWYRVTLGSFASRQEALEFAARFNREQNLEALVIQKEAPSGESP</sequence>
<keyword evidence="2" id="KW-0812">Transmembrane</keyword>
<feature type="compositionally biased region" description="Polar residues" evidence="1">
    <location>
        <begin position="131"/>
        <end position="143"/>
    </location>
</feature>
<dbReference type="GO" id="GO:0042834">
    <property type="term" value="F:peptidoglycan binding"/>
    <property type="evidence" value="ECO:0007669"/>
    <property type="project" value="InterPro"/>
</dbReference>
<keyword evidence="2" id="KW-1133">Transmembrane helix</keyword>
<keyword evidence="5" id="KW-1185">Reference proteome</keyword>
<dbReference type="EMBL" id="FWXF01000003">
    <property type="protein sequence ID" value="SMC20482.1"/>
    <property type="molecule type" value="Genomic_DNA"/>
</dbReference>
<dbReference type="InterPro" id="IPR036680">
    <property type="entry name" value="SPOR-like_sf"/>
</dbReference>
<dbReference type="Proteomes" id="UP000192783">
    <property type="component" value="Unassembled WGS sequence"/>
</dbReference>
<evidence type="ECO:0000259" key="3">
    <source>
        <dbReference type="PROSITE" id="PS51724"/>
    </source>
</evidence>
<feature type="transmembrane region" description="Helical" evidence="2">
    <location>
        <begin position="21"/>
        <end position="47"/>
    </location>
</feature>
<dbReference type="RefSeq" id="WP_084056703.1">
    <property type="nucleotide sequence ID" value="NZ_FWXF01000003.1"/>
</dbReference>
<proteinExistence type="predicted"/>
<accession>A0A1W1X932</accession>
<gene>
    <name evidence="4" type="ORF">SAMN02746041_00924</name>
</gene>
<name>A0A1W1X932_9BACT</name>
<keyword evidence="2" id="KW-0472">Membrane</keyword>
<protein>
    <submittedName>
        <fullName evidence="4">Cell division protein DedD (Protein involved in septation)</fullName>
    </submittedName>
</protein>
<feature type="compositionally biased region" description="Low complexity" evidence="1">
    <location>
        <begin position="119"/>
        <end position="129"/>
    </location>
</feature>
<dbReference type="AlphaFoldDB" id="A0A1W1X932"/>
<keyword evidence="4" id="KW-0132">Cell division</keyword>
<feature type="region of interest" description="Disordered" evidence="1">
    <location>
        <begin position="110"/>
        <end position="151"/>
    </location>
</feature>
<dbReference type="InterPro" id="IPR052521">
    <property type="entry name" value="Cell_div_SPOR-domain"/>
</dbReference>
<dbReference type="Pfam" id="PF05036">
    <property type="entry name" value="SPOR"/>
    <property type="match status" value="1"/>
</dbReference>
<evidence type="ECO:0000313" key="4">
    <source>
        <dbReference type="EMBL" id="SMC20482.1"/>
    </source>
</evidence>